<dbReference type="SUPFAM" id="SSF51338">
    <property type="entry name" value="Composite domain of metallo-dependent hydrolases"/>
    <property type="match status" value="2"/>
</dbReference>
<dbReference type="GO" id="GO:0005829">
    <property type="term" value="C:cytosol"/>
    <property type="evidence" value="ECO:0007669"/>
    <property type="project" value="TreeGrafter"/>
</dbReference>
<dbReference type="Gene3D" id="3.20.20.140">
    <property type="entry name" value="Metal-dependent hydrolases"/>
    <property type="match status" value="1"/>
</dbReference>
<dbReference type="RefSeq" id="WP_188835654.1">
    <property type="nucleotide sequence ID" value="NZ_BMHI01000001.1"/>
</dbReference>
<dbReference type="SUPFAM" id="SSF51556">
    <property type="entry name" value="Metallo-dependent hydrolases"/>
    <property type="match status" value="1"/>
</dbReference>
<dbReference type="EMBL" id="BMHI01000001">
    <property type="protein sequence ID" value="GGB20808.1"/>
    <property type="molecule type" value="Genomic_DNA"/>
</dbReference>
<evidence type="ECO:0000256" key="4">
    <source>
        <dbReference type="ARBA" id="ARBA00022833"/>
    </source>
</evidence>
<evidence type="ECO:0000256" key="1">
    <source>
        <dbReference type="ARBA" id="ARBA00001947"/>
    </source>
</evidence>
<dbReference type="NCBIfam" id="NF006679">
    <property type="entry name" value="PRK09228.1"/>
    <property type="match status" value="1"/>
</dbReference>
<reference evidence="6" key="2">
    <citation type="submission" date="2020-09" db="EMBL/GenBank/DDBJ databases">
        <authorList>
            <person name="Sun Q."/>
            <person name="Zhou Y."/>
        </authorList>
    </citation>
    <scope>NUCLEOTIDE SEQUENCE</scope>
    <source>
        <strain evidence="6">CGMCC 1.15085</strain>
    </source>
</reference>
<dbReference type="InterPro" id="IPR051607">
    <property type="entry name" value="Metallo-dep_hydrolases"/>
</dbReference>
<dbReference type="InterPro" id="IPR011059">
    <property type="entry name" value="Metal-dep_hydrolase_composite"/>
</dbReference>
<keyword evidence="2" id="KW-0479">Metal-binding</keyword>
<dbReference type="PANTHER" id="PTHR11271">
    <property type="entry name" value="GUANINE DEAMINASE"/>
    <property type="match status" value="1"/>
</dbReference>
<dbReference type="GO" id="GO:0008270">
    <property type="term" value="F:zinc ion binding"/>
    <property type="evidence" value="ECO:0007669"/>
    <property type="project" value="TreeGrafter"/>
</dbReference>
<dbReference type="GO" id="GO:0008892">
    <property type="term" value="F:guanine deaminase activity"/>
    <property type="evidence" value="ECO:0007669"/>
    <property type="project" value="TreeGrafter"/>
</dbReference>
<gene>
    <name evidence="6" type="primary">guaD</name>
    <name evidence="6" type="ORF">GCM10011492_08440</name>
</gene>
<accession>A0A916SXM6</accession>
<dbReference type="Proteomes" id="UP000636793">
    <property type="component" value="Unassembled WGS sequence"/>
</dbReference>
<evidence type="ECO:0000256" key="3">
    <source>
        <dbReference type="ARBA" id="ARBA00022801"/>
    </source>
</evidence>
<name>A0A916SXM6_9MICO</name>
<comment type="caution">
    <text evidence="6">The sequence shown here is derived from an EMBL/GenBank/DDBJ whole genome shotgun (WGS) entry which is preliminary data.</text>
</comment>
<evidence type="ECO:0000259" key="5">
    <source>
        <dbReference type="Pfam" id="PF01979"/>
    </source>
</evidence>
<reference evidence="6" key="1">
    <citation type="journal article" date="2014" name="Int. J. Syst. Evol. Microbiol.">
        <title>Complete genome sequence of Corynebacterium casei LMG S-19264T (=DSM 44701T), isolated from a smear-ripened cheese.</title>
        <authorList>
            <consortium name="US DOE Joint Genome Institute (JGI-PGF)"/>
            <person name="Walter F."/>
            <person name="Albersmeier A."/>
            <person name="Kalinowski J."/>
            <person name="Ruckert C."/>
        </authorList>
    </citation>
    <scope>NUCLEOTIDE SEQUENCE</scope>
    <source>
        <strain evidence="6">CGMCC 1.15085</strain>
    </source>
</reference>
<dbReference type="GO" id="GO:0046098">
    <property type="term" value="P:guanine metabolic process"/>
    <property type="evidence" value="ECO:0007669"/>
    <property type="project" value="TreeGrafter"/>
</dbReference>
<dbReference type="Gene3D" id="2.30.40.10">
    <property type="entry name" value="Urease, subunit C, domain 1"/>
    <property type="match status" value="1"/>
</dbReference>
<dbReference type="InterPro" id="IPR032466">
    <property type="entry name" value="Metal_Hydrolase"/>
</dbReference>
<protein>
    <submittedName>
        <fullName evidence="6">Guanine deaminase</fullName>
    </submittedName>
</protein>
<evidence type="ECO:0000313" key="6">
    <source>
        <dbReference type="EMBL" id="GGB20808.1"/>
    </source>
</evidence>
<organism evidence="6 7">
    <name type="scientific">Flexivirga endophytica</name>
    <dbReference type="NCBI Taxonomy" id="1849103"/>
    <lineage>
        <taxon>Bacteria</taxon>
        <taxon>Bacillati</taxon>
        <taxon>Actinomycetota</taxon>
        <taxon>Actinomycetes</taxon>
        <taxon>Micrococcales</taxon>
        <taxon>Dermacoccaceae</taxon>
        <taxon>Flexivirga</taxon>
    </lineage>
</organism>
<evidence type="ECO:0000256" key="2">
    <source>
        <dbReference type="ARBA" id="ARBA00022723"/>
    </source>
</evidence>
<dbReference type="InterPro" id="IPR006680">
    <property type="entry name" value="Amidohydro-rel"/>
</dbReference>
<dbReference type="Pfam" id="PF01979">
    <property type="entry name" value="Amidohydro_1"/>
    <property type="match status" value="1"/>
</dbReference>
<dbReference type="PANTHER" id="PTHR11271:SF6">
    <property type="entry name" value="GUANINE DEAMINASE"/>
    <property type="match status" value="1"/>
</dbReference>
<proteinExistence type="predicted"/>
<feature type="domain" description="Amidohydrolase-related" evidence="5">
    <location>
        <begin position="61"/>
        <end position="425"/>
    </location>
</feature>
<keyword evidence="3" id="KW-0378">Hydrolase</keyword>
<evidence type="ECO:0000313" key="7">
    <source>
        <dbReference type="Proteomes" id="UP000636793"/>
    </source>
</evidence>
<comment type="cofactor">
    <cofactor evidence="1">
        <name>Zn(2+)</name>
        <dbReference type="ChEBI" id="CHEBI:29105"/>
    </cofactor>
</comment>
<keyword evidence="7" id="KW-1185">Reference proteome</keyword>
<dbReference type="AlphaFoldDB" id="A0A916SXM6"/>
<sequence>MTIYRATILDTPADPFSGGRLRAEADIALAVIDGRIMARGSFDTLRAEAPDDEVIDLRDGILLPGFVDTHVHYPQIRAIGGLGKPLLDWLEHSALPEEAKLHDATYAAQVADEFVHGMTRAGTTSALVFGAHFATAMDELFRSAERSGMRVTSGLVVSDRLLRPDLLTTPERAYDESVSLAARWQDHERLRYAVTPRFSYSCSVDLLEACGAAYKDIDHAWCTSHVNENVTEVAEVARLFDGSSYVGTYQDHGLLDAHTVLAHNVHPTDAELDMLSASRAAVAHCPTSNASLGSGMFPLAGHLQHGVRVAMGTDVGGGTGFSLLKEGLQAYFIQSLLGTQGVPLTPAHLLHLTTAAGADALGLRDQIGDLSVGKQFDAVFVAPEQNSPLGVGIRHATDPEDALAKVFAMGTPADIARVWINGDLVKHDTL</sequence>
<keyword evidence="4" id="KW-0862">Zinc</keyword>